<evidence type="ECO:0000313" key="2">
    <source>
        <dbReference type="Proteomes" id="UP000604341"/>
    </source>
</evidence>
<evidence type="ECO:0008006" key="3">
    <source>
        <dbReference type="Google" id="ProtNLM"/>
    </source>
</evidence>
<comment type="caution">
    <text evidence="1">The sequence shown here is derived from an EMBL/GenBank/DDBJ whole genome shotgun (WGS) entry which is preliminary data.</text>
</comment>
<protein>
    <recommendedName>
        <fullName evidence="3">RNA polymerase sigma-70 region 2 domain-containing protein</fullName>
    </recommendedName>
</protein>
<dbReference type="EMBL" id="BMPE01000018">
    <property type="protein sequence ID" value="GGL14117.1"/>
    <property type="molecule type" value="Genomic_DNA"/>
</dbReference>
<evidence type="ECO:0000313" key="1">
    <source>
        <dbReference type="EMBL" id="GGL14117.1"/>
    </source>
</evidence>
<accession>A0ABQ2FPH6</accession>
<gene>
    <name evidence="1" type="ORF">GCM10010844_36180</name>
</gene>
<proteinExistence type="predicted"/>
<name>A0ABQ2FPH6_9DEIO</name>
<dbReference type="Gene3D" id="1.10.1740.10">
    <property type="match status" value="1"/>
</dbReference>
<dbReference type="RefSeq" id="WP_189070383.1">
    <property type="nucleotide sequence ID" value="NZ_BMPE01000018.1"/>
</dbReference>
<dbReference type="Proteomes" id="UP000604341">
    <property type="component" value="Unassembled WGS sequence"/>
</dbReference>
<sequence>MTELQDPRTDDVLLHAIAQQDTAALAELYRRYAGRGLSLAYQHHLPDPRQAIEDAFAVLFQTAQGFSRSSLPAEVWTLGMMYRHCVALTASTARTPG</sequence>
<organism evidence="1 2">
    <name type="scientific">Deinococcus radiotolerans</name>
    <dbReference type="NCBI Taxonomy" id="1309407"/>
    <lineage>
        <taxon>Bacteria</taxon>
        <taxon>Thermotogati</taxon>
        <taxon>Deinococcota</taxon>
        <taxon>Deinococci</taxon>
        <taxon>Deinococcales</taxon>
        <taxon>Deinococcaceae</taxon>
        <taxon>Deinococcus</taxon>
    </lineage>
</organism>
<dbReference type="InterPro" id="IPR013325">
    <property type="entry name" value="RNA_pol_sigma_r2"/>
</dbReference>
<keyword evidence="2" id="KW-1185">Reference proteome</keyword>
<dbReference type="SUPFAM" id="SSF88946">
    <property type="entry name" value="Sigma2 domain of RNA polymerase sigma factors"/>
    <property type="match status" value="1"/>
</dbReference>
<reference evidence="2" key="1">
    <citation type="journal article" date="2019" name="Int. J. Syst. Evol. Microbiol.">
        <title>The Global Catalogue of Microorganisms (GCM) 10K type strain sequencing project: providing services to taxonomists for standard genome sequencing and annotation.</title>
        <authorList>
            <consortium name="The Broad Institute Genomics Platform"/>
            <consortium name="The Broad Institute Genome Sequencing Center for Infectious Disease"/>
            <person name="Wu L."/>
            <person name="Ma J."/>
        </authorList>
    </citation>
    <scope>NUCLEOTIDE SEQUENCE [LARGE SCALE GENOMIC DNA]</scope>
    <source>
        <strain evidence="2">JCM 19173</strain>
    </source>
</reference>